<evidence type="ECO:0000256" key="3">
    <source>
        <dbReference type="ARBA" id="ARBA00022643"/>
    </source>
</evidence>
<dbReference type="GO" id="GO:0010181">
    <property type="term" value="F:FMN binding"/>
    <property type="evidence" value="ECO:0007669"/>
    <property type="project" value="InterPro"/>
</dbReference>
<dbReference type="PANTHER" id="PTHR43656">
    <property type="entry name" value="BINDING OXIDOREDUCTASE, PUTATIVE (AFU_ORTHOLOGUE AFUA_2G08260)-RELATED"/>
    <property type="match status" value="1"/>
</dbReference>
<comment type="caution">
    <text evidence="6">The sequence shown here is derived from an EMBL/GenBank/DDBJ whole genome shotgun (WGS) entry which is preliminary data.</text>
</comment>
<dbReference type="InterPro" id="IPR013785">
    <property type="entry name" value="Aldolase_TIM"/>
</dbReference>
<keyword evidence="2" id="KW-0285">Flavoprotein</keyword>
<keyword evidence="7" id="KW-1185">Reference proteome</keyword>
<evidence type="ECO:0000256" key="2">
    <source>
        <dbReference type="ARBA" id="ARBA00022630"/>
    </source>
</evidence>
<accession>A0AAX6MEY5</accession>
<dbReference type="Gene3D" id="3.20.20.70">
    <property type="entry name" value="Aldolase class I"/>
    <property type="match status" value="1"/>
</dbReference>
<evidence type="ECO:0000313" key="7">
    <source>
        <dbReference type="Proteomes" id="UP001369815"/>
    </source>
</evidence>
<dbReference type="PANTHER" id="PTHR43656:SF5">
    <property type="entry name" value="NADH:FLAVIN OXIDOREDUCTASE_NADH OXIDASE N-TERMINAL DOMAIN-CONTAINING PROTEIN"/>
    <property type="match status" value="1"/>
</dbReference>
<dbReference type="GO" id="GO:0016491">
    <property type="term" value="F:oxidoreductase activity"/>
    <property type="evidence" value="ECO:0007669"/>
    <property type="project" value="UniProtKB-KW"/>
</dbReference>
<dbReference type="AlphaFoldDB" id="A0AAX6MEY5"/>
<evidence type="ECO:0000256" key="4">
    <source>
        <dbReference type="ARBA" id="ARBA00023002"/>
    </source>
</evidence>
<dbReference type="InterPro" id="IPR001155">
    <property type="entry name" value="OxRdtase_FMN_N"/>
</dbReference>
<dbReference type="Pfam" id="PF00724">
    <property type="entry name" value="Oxidored_FMN"/>
    <property type="match status" value="1"/>
</dbReference>
<comment type="similarity">
    <text evidence="1">Belongs to the NADH:flavin oxidoreductase/NADH oxidase family.</text>
</comment>
<evidence type="ECO:0000256" key="1">
    <source>
        <dbReference type="ARBA" id="ARBA00005979"/>
    </source>
</evidence>
<proteinExistence type="inferred from homology"/>
<protein>
    <recommendedName>
        <fullName evidence="5">NADH:flavin oxidoreductase/NADH oxidase N-terminal domain-containing protein</fullName>
    </recommendedName>
</protein>
<feature type="domain" description="NADH:flavin oxidoreductase/NADH oxidase N-terminal" evidence="5">
    <location>
        <begin position="29"/>
        <end position="358"/>
    </location>
</feature>
<keyword evidence="4" id="KW-0560">Oxidoreductase</keyword>
<dbReference type="EMBL" id="JBANMG010000007">
    <property type="protein sequence ID" value="KAK6951268.1"/>
    <property type="molecule type" value="Genomic_DNA"/>
</dbReference>
<gene>
    <name evidence="6" type="ORF">Daesc_007799</name>
</gene>
<dbReference type="Proteomes" id="UP001369815">
    <property type="component" value="Unassembled WGS sequence"/>
</dbReference>
<name>A0AAX6MEY5_9PEZI</name>
<reference evidence="6 7" key="1">
    <citation type="journal article" date="2024" name="Front Chem Biol">
        <title>Unveiling the potential of Daldinia eschscholtzii MFLUCC 19-0629 through bioactivity and bioinformatics studies for enhanced sustainable agriculture production.</title>
        <authorList>
            <person name="Brooks S."/>
            <person name="Weaver J.A."/>
            <person name="Klomchit A."/>
            <person name="Alharthi S.A."/>
            <person name="Onlamun T."/>
            <person name="Nurani R."/>
            <person name="Vong T.K."/>
            <person name="Alberti F."/>
            <person name="Greco C."/>
        </authorList>
    </citation>
    <scope>NUCLEOTIDE SEQUENCE [LARGE SCALE GENOMIC DNA]</scope>
    <source>
        <strain evidence="6">MFLUCC 19-0629</strain>
    </source>
</reference>
<dbReference type="SUPFAM" id="SSF51395">
    <property type="entry name" value="FMN-linked oxidoreductases"/>
    <property type="match status" value="1"/>
</dbReference>
<dbReference type="InterPro" id="IPR051799">
    <property type="entry name" value="NADH_flavin_oxidoreductase"/>
</dbReference>
<organism evidence="6 7">
    <name type="scientific">Daldinia eschscholtzii</name>
    <dbReference type="NCBI Taxonomy" id="292717"/>
    <lineage>
        <taxon>Eukaryota</taxon>
        <taxon>Fungi</taxon>
        <taxon>Dikarya</taxon>
        <taxon>Ascomycota</taxon>
        <taxon>Pezizomycotina</taxon>
        <taxon>Sordariomycetes</taxon>
        <taxon>Xylariomycetidae</taxon>
        <taxon>Xylariales</taxon>
        <taxon>Hypoxylaceae</taxon>
        <taxon>Daldinia</taxon>
    </lineage>
</organism>
<sequence>MPTRYPGRDVDPAPLGQPLTFPFSTAVAPNRFMKVAMTERMATWDPDNMGASGIPTIQLCNLYGHWGDGGWGTIVTGNIIVDTTHLEAPGNMIITPDNPLSGPRFEAYQKLAQAGRRGGAVFLGQLNHPGRQTAEEHQPNPVSASDVQLTKGYGAIFRYGKPHAASAGEIRDIKASFIHAAVYLERAGFSGIQLHGAHGYLFAQFLSPTTNLRTDAYGGTLENRARLITEIADGIRDATSPAFVLSIKINSVEFQDSGFVPLGAAALVQLLEAHGFDLIELSGGTYEAPAWHHKKESTRRREAFFIEFAELIVPHVTCARCFITGGIRTVGAMVDALASGLDGVGLGRPSTTEPRLPRDVLAHGCKGCIKPLVGDTNVVGEHNSWAHGASLAGAHMRQISLNQDPVDPSDRAAADAFLSGFRKWVAALPVTSKREVLDHVRIEGVATRPYGAVEPLSASG</sequence>
<keyword evidence="3" id="KW-0288">FMN</keyword>
<evidence type="ECO:0000259" key="5">
    <source>
        <dbReference type="Pfam" id="PF00724"/>
    </source>
</evidence>
<evidence type="ECO:0000313" key="6">
    <source>
        <dbReference type="EMBL" id="KAK6951268.1"/>
    </source>
</evidence>
<dbReference type="CDD" id="cd04733">
    <property type="entry name" value="OYE_like_2_FMN"/>
    <property type="match status" value="1"/>
</dbReference>